<protein>
    <submittedName>
        <fullName evidence="2">Uncharacterized protein</fullName>
    </submittedName>
</protein>
<sequence length="127" mass="13709">MADGEDEESASASKHRKAADPAPRQHLARRGSRLPQGRRPRIIGKQERTGGNSAVWSAHPVIANAEEWPLSNAVLKCVQDNGKAAFQLHFTWATSCGLHASRTTGKTAPQVNEESSASEIEGRNRGT</sequence>
<feature type="compositionally biased region" description="Basic residues" evidence="1">
    <location>
        <begin position="26"/>
        <end position="42"/>
    </location>
</feature>
<keyword evidence="3" id="KW-1185">Reference proteome</keyword>
<gene>
    <name evidence="2" type="ORF">H634G_10930</name>
</gene>
<dbReference type="Proteomes" id="UP000054544">
    <property type="component" value="Unassembled WGS sequence"/>
</dbReference>
<feature type="region of interest" description="Disordered" evidence="1">
    <location>
        <begin position="101"/>
        <end position="127"/>
    </location>
</feature>
<dbReference type="AlphaFoldDB" id="A0A0D9NIQ6"/>
<name>A0A0D9NIQ6_METAN</name>
<feature type="compositionally biased region" description="Polar residues" evidence="1">
    <location>
        <begin position="101"/>
        <end position="118"/>
    </location>
</feature>
<organism evidence="2 3">
    <name type="scientific">Metarhizium anisopliae BRIP 53293</name>
    <dbReference type="NCBI Taxonomy" id="1291518"/>
    <lineage>
        <taxon>Eukaryota</taxon>
        <taxon>Fungi</taxon>
        <taxon>Dikarya</taxon>
        <taxon>Ascomycota</taxon>
        <taxon>Pezizomycotina</taxon>
        <taxon>Sordariomycetes</taxon>
        <taxon>Hypocreomycetidae</taxon>
        <taxon>Hypocreales</taxon>
        <taxon>Clavicipitaceae</taxon>
        <taxon>Metarhizium</taxon>
    </lineage>
</organism>
<evidence type="ECO:0000313" key="3">
    <source>
        <dbReference type="Proteomes" id="UP000054544"/>
    </source>
</evidence>
<proteinExistence type="predicted"/>
<evidence type="ECO:0000313" key="2">
    <source>
        <dbReference type="EMBL" id="KJK73786.1"/>
    </source>
</evidence>
<evidence type="ECO:0000256" key="1">
    <source>
        <dbReference type="SAM" id="MobiDB-lite"/>
    </source>
</evidence>
<accession>A0A0D9NIQ6</accession>
<feature type="region of interest" description="Disordered" evidence="1">
    <location>
        <begin position="1"/>
        <end position="54"/>
    </location>
</feature>
<reference evidence="3" key="1">
    <citation type="journal article" date="2014" name="BMC Genomics">
        <title>The genome sequence of the biocontrol fungus Metarhizium anisopliae and comparative genomics of Metarhizium species.</title>
        <authorList>
            <person name="Pattemore J.A."/>
            <person name="Hane J.K."/>
            <person name="Williams A.H."/>
            <person name="Wilson B.A."/>
            <person name="Stodart B.J."/>
            <person name="Ash G.J."/>
        </authorList>
    </citation>
    <scope>NUCLEOTIDE SEQUENCE [LARGE SCALE GENOMIC DNA]</scope>
    <source>
        <strain evidence="3">BRIP 53293</strain>
    </source>
</reference>
<dbReference type="EMBL" id="KE384778">
    <property type="protein sequence ID" value="KJK73786.1"/>
    <property type="molecule type" value="Genomic_DNA"/>
</dbReference>